<dbReference type="GO" id="GO:0016747">
    <property type="term" value="F:acyltransferase activity, transferring groups other than amino-acyl groups"/>
    <property type="evidence" value="ECO:0007669"/>
    <property type="project" value="InterPro"/>
</dbReference>
<dbReference type="PANTHER" id="PTHR45527:SF1">
    <property type="entry name" value="FATTY ACID SYNTHASE"/>
    <property type="match status" value="1"/>
</dbReference>
<dbReference type="InterPro" id="IPR023213">
    <property type="entry name" value="CAT-like_dom_sf"/>
</dbReference>
<gene>
    <name evidence="2" type="ORF">F8O01_14145</name>
</gene>
<keyword evidence="3" id="KW-1185">Reference proteome</keyword>
<proteinExistence type="predicted"/>
<dbReference type="Proteomes" id="UP000467240">
    <property type="component" value="Unassembled WGS sequence"/>
</dbReference>
<dbReference type="Gene3D" id="3.30.559.10">
    <property type="entry name" value="Chloramphenicol acetyltransferase-like domain"/>
    <property type="match status" value="1"/>
</dbReference>
<dbReference type="SUPFAM" id="SSF52777">
    <property type="entry name" value="CoA-dependent acyltransferases"/>
    <property type="match status" value="2"/>
</dbReference>
<dbReference type="PROSITE" id="PS51186">
    <property type="entry name" value="GNAT"/>
    <property type="match status" value="1"/>
</dbReference>
<dbReference type="InterPro" id="IPR000182">
    <property type="entry name" value="GNAT_dom"/>
</dbReference>
<dbReference type="OrthoDB" id="9789603at2"/>
<dbReference type="Gene3D" id="3.30.559.30">
    <property type="entry name" value="Nonribosomal peptide synthetase, condensation domain"/>
    <property type="match status" value="1"/>
</dbReference>
<dbReference type="GO" id="GO:0008610">
    <property type="term" value="P:lipid biosynthetic process"/>
    <property type="evidence" value="ECO:0007669"/>
    <property type="project" value="UniProtKB-ARBA"/>
</dbReference>
<comment type="caution">
    <text evidence="2">The sequence shown here is derived from an EMBL/GenBank/DDBJ whole genome shotgun (WGS) entry which is preliminary data.</text>
</comment>
<dbReference type="SUPFAM" id="SSF55729">
    <property type="entry name" value="Acyl-CoA N-acyltransferases (Nat)"/>
    <property type="match status" value="1"/>
</dbReference>
<dbReference type="GO" id="GO:0044550">
    <property type="term" value="P:secondary metabolite biosynthetic process"/>
    <property type="evidence" value="ECO:0007669"/>
    <property type="project" value="TreeGrafter"/>
</dbReference>
<organism evidence="2 3">
    <name type="scientific">Pseudoclavibacter chungangensis</name>
    <dbReference type="NCBI Taxonomy" id="587635"/>
    <lineage>
        <taxon>Bacteria</taxon>
        <taxon>Bacillati</taxon>
        <taxon>Actinomycetota</taxon>
        <taxon>Actinomycetes</taxon>
        <taxon>Micrococcales</taxon>
        <taxon>Microbacteriaceae</taxon>
        <taxon>Pseudoclavibacter</taxon>
    </lineage>
</organism>
<dbReference type="PANTHER" id="PTHR45527">
    <property type="entry name" value="NONRIBOSOMAL PEPTIDE SYNTHETASE"/>
    <property type="match status" value="1"/>
</dbReference>
<reference evidence="2 3" key="1">
    <citation type="submission" date="2019-09" db="EMBL/GenBank/DDBJ databases">
        <title>Phylogeny of genus Pseudoclavibacter and closely related genus.</title>
        <authorList>
            <person name="Li Y."/>
        </authorList>
    </citation>
    <scope>NUCLEOTIDE SEQUENCE [LARGE SCALE GENOMIC DNA]</scope>
    <source>
        <strain evidence="2 3">DSM 23821</strain>
    </source>
</reference>
<dbReference type="AlphaFoldDB" id="A0A7J5BNQ4"/>
<dbReference type="GO" id="GO:0031177">
    <property type="term" value="F:phosphopantetheine binding"/>
    <property type="evidence" value="ECO:0007669"/>
    <property type="project" value="TreeGrafter"/>
</dbReference>
<dbReference type="InterPro" id="IPR001242">
    <property type="entry name" value="Condensation_dom"/>
</dbReference>
<dbReference type="EMBL" id="WBJZ01000020">
    <property type="protein sequence ID" value="KAB1654052.1"/>
    <property type="molecule type" value="Genomic_DNA"/>
</dbReference>
<accession>A0A7J5BNQ4</accession>
<evidence type="ECO:0000313" key="2">
    <source>
        <dbReference type="EMBL" id="KAB1654052.1"/>
    </source>
</evidence>
<name>A0A7J5BNQ4_9MICO</name>
<dbReference type="CDD" id="cd04301">
    <property type="entry name" value="NAT_SF"/>
    <property type="match status" value="1"/>
</dbReference>
<dbReference type="Pfam" id="PF00583">
    <property type="entry name" value="Acetyltransf_1"/>
    <property type="match status" value="1"/>
</dbReference>
<sequence length="588" mass="64942">MRLTNVAHLRLPFGRLLGYDVRVRPTGRFLPASFDQRRHVSAGDRPGSWMALLLRLPAPVDLDALAAAWLDVVARHGTLRTRFVRGDDGEPRLEEIEIGPGTWTEHDIAAGQAVNDALRETLDAHCRPYSSPSHRLCVVDTDAGPTVVVAADHSHVDMWSMLVIARDLLTALGARADGHDPQLAPARPFAEHTAALRERPTAPEDVRTRWAEVLAASGDVMPRFPLPLGDADPQSERVEVRDVLDVDDAAAFSAQAREDGVSTLTLAVSAMTAVTLELAGEPLRAVFPVHSRYDPGWHESVGWFITNAVLESTDPDPAACAAAVKEAVRLGSCPLEDVLRPWGGMPEAPGMFAISWLDLRRLPVRVDARGYEAQYVGATIRTDGVMLWFILDDDGLHLRCRYPDTHEARRNVGEWLDRLIARLRREARTSPGGRLRLDGREYRLRRAERRDVPAIVALLADDEIAAERERADLAHYESAYDAVSRDSTHFLAVVTDESERVVGTMQLSIIPGLSRGGATRLQIEGVRVLAAERSHGLGTAMLGWAHEHGRARGASLSQITMDRARQRALRFYRRLGYQDSHIGLKLPL</sequence>
<evidence type="ECO:0000259" key="1">
    <source>
        <dbReference type="PROSITE" id="PS51186"/>
    </source>
</evidence>
<feature type="domain" description="N-acetyltransferase" evidence="1">
    <location>
        <begin position="442"/>
        <end position="588"/>
    </location>
</feature>
<protein>
    <submittedName>
        <fullName evidence="2">GNAT family N-acetyltransferase</fullName>
    </submittedName>
</protein>
<dbReference type="InterPro" id="IPR016181">
    <property type="entry name" value="Acyl_CoA_acyltransferase"/>
</dbReference>
<evidence type="ECO:0000313" key="3">
    <source>
        <dbReference type="Proteomes" id="UP000467240"/>
    </source>
</evidence>
<keyword evidence="2" id="KW-0808">Transferase</keyword>
<dbReference type="GO" id="GO:0043041">
    <property type="term" value="P:amino acid activation for nonribosomal peptide biosynthetic process"/>
    <property type="evidence" value="ECO:0007669"/>
    <property type="project" value="TreeGrafter"/>
</dbReference>
<dbReference type="GO" id="GO:0005737">
    <property type="term" value="C:cytoplasm"/>
    <property type="evidence" value="ECO:0007669"/>
    <property type="project" value="TreeGrafter"/>
</dbReference>
<dbReference type="Gene3D" id="3.40.630.30">
    <property type="match status" value="1"/>
</dbReference>
<dbReference type="Pfam" id="PF00668">
    <property type="entry name" value="Condensation"/>
    <property type="match status" value="1"/>
</dbReference>
<dbReference type="RefSeq" id="WP_158041602.1">
    <property type="nucleotide sequence ID" value="NZ_JACCFV010000001.1"/>
</dbReference>